<dbReference type="GO" id="GO:0019432">
    <property type="term" value="P:triglyceride biosynthetic process"/>
    <property type="evidence" value="ECO:0007669"/>
    <property type="project" value="UniProtKB-UniPathway"/>
</dbReference>
<dbReference type="STRING" id="914234.M2RJS2"/>
<dbReference type="Pfam" id="PF03007">
    <property type="entry name" value="WS_DGAT_cat"/>
    <property type="match status" value="1"/>
</dbReference>
<evidence type="ECO:0000259" key="11">
    <source>
        <dbReference type="Pfam" id="PF06974"/>
    </source>
</evidence>
<organism evidence="12 13">
    <name type="scientific">Ceriporiopsis subvermispora (strain B)</name>
    <name type="common">White-rot fungus</name>
    <name type="synonym">Gelatoporia subvermispora</name>
    <dbReference type="NCBI Taxonomy" id="914234"/>
    <lineage>
        <taxon>Eukaryota</taxon>
        <taxon>Fungi</taxon>
        <taxon>Dikarya</taxon>
        <taxon>Basidiomycota</taxon>
        <taxon>Agaricomycotina</taxon>
        <taxon>Agaricomycetes</taxon>
        <taxon>Polyporales</taxon>
        <taxon>Gelatoporiaceae</taxon>
        <taxon>Gelatoporia</taxon>
    </lineage>
</organism>
<dbReference type="Pfam" id="PF06974">
    <property type="entry name" value="WS_DGAT_C"/>
    <property type="match status" value="1"/>
</dbReference>
<evidence type="ECO:0000313" key="13">
    <source>
        <dbReference type="Proteomes" id="UP000016930"/>
    </source>
</evidence>
<evidence type="ECO:0000256" key="1">
    <source>
        <dbReference type="ARBA" id="ARBA00004771"/>
    </source>
</evidence>
<evidence type="ECO:0000256" key="4">
    <source>
        <dbReference type="ARBA" id="ARBA00023315"/>
    </source>
</evidence>
<dbReference type="PANTHER" id="PTHR31650:SF1">
    <property type="entry name" value="WAX ESTER SYNTHASE_DIACYLGLYCEROL ACYLTRANSFERASE 4-RELATED"/>
    <property type="match status" value="1"/>
</dbReference>
<evidence type="ECO:0000256" key="6">
    <source>
        <dbReference type="ARBA" id="ARBA00047604"/>
    </source>
</evidence>
<evidence type="ECO:0000256" key="5">
    <source>
        <dbReference type="ARBA" id="ARBA00024360"/>
    </source>
</evidence>
<dbReference type="InterPro" id="IPR004255">
    <property type="entry name" value="O-acyltransferase_WSD1_N"/>
</dbReference>
<dbReference type="HOGENOM" id="CLU_021250_0_0_1"/>
<dbReference type="OrthoDB" id="619536at2759"/>
<feature type="domain" description="O-acyltransferase WSD1-like N-terminal" evidence="10">
    <location>
        <begin position="97"/>
        <end position="211"/>
    </location>
</feature>
<dbReference type="InterPro" id="IPR045034">
    <property type="entry name" value="O-acyltransferase_WSD1-like"/>
</dbReference>
<evidence type="ECO:0000256" key="7">
    <source>
        <dbReference type="ARBA" id="ARBA00048109"/>
    </source>
</evidence>
<comment type="pathway">
    <text evidence="2">Lipid metabolism.</text>
</comment>
<dbReference type="InterPro" id="IPR009721">
    <property type="entry name" value="O-acyltransferase_WSD1_C"/>
</dbReference>
<dbReference type="GO" id="GO:0005886">
    <property type="term" value="C:plasma membrane"/>
    <property type="evidence" value="ECO:0007669"/>
    <property type="project" value="TreeGrafter"/>
</dbReference>
<name>M2RJS2_CERS8</name>
<proteinExistence type="inferred from homology"/>
<keyword evidence="4" id="KW-0012">Acyltransferase</keyword>
<dbReference type="GO" id="GO:0004144">
    <property type="term" value="F:diacylglycerol O-acyltransferase activity"/>
    <property type="evidence" value="ECO:0007669"/>
    <property type="project" value="UniProtKB-EC"/>
</dbReference>
<dbReference type="Proteomes" id="UP000016930">
    <property type="component" value="Unassembled WGS sequence"/>
</dbReference>
<reference evidence="12 13" key="1">
    <citation type="journal article" date="2012" name="Proc. Natl. Acad. Sci. U.S.A.">
        <title>Comparative genomics of Ceriporiopsis subvermispora and Phanerochaete chrysosporium provide insight into selective ligninolysis.</title>
        <authorList>
            <person name="Fernandez-Fueyo E."/>
            <person name="Ruiz-Duenas F.J."/>
            <person name="Ferreira P."/>
            <person name="Floudas D."/>
            <person name="Hibbett D.S."/>
            <person name="Canessa P."/>
            <person name="Larrondo L.F."/>
            <person name="James T.Y."/>
            <person name="Seelenfreund D."/>
            <person name="Lobos S."/>
            <person name="Polanco R."/>
            <person name="Tello M."/>
            <person name="Honda Y."/>
            <person name="Watanabe T."/>
            <person name="Watanabe T."/>
            <person name="Ryu J.S."/>
            <person name="Kubicek C.P."/>
            <person name="Schmoll M."/>
            <person name="Gaskell J."/>
            <person name="Hammel K.E."/>
            <person name="St John F.J."/>
            <person name="Vanden Wymelenberg A."/>
            <person name="Sabat G."/>
            <person name="Splinter BonDurant S."/>
            <person name="Syed K."/>
            <person name="Yadav J.S."/>
            <person name="Doddapaneni H."/>
            <person name="Subramanian V."/>
            <person name="Lavin J.L."/>
            <person name="Oguiza J.A."/>
            <person name="Perez G."/>
            <person name="Pisabarro A.G."/>
            <person name="Ramirez L."/>
            <person name="Santoyo F."/>
            <person name="Master E."/>
            <person name="Coutinho P.M."/>
            <person name="Henrissat B."/>
            <person name="Lombard V."/>
            <person name="Magnuson J.K."/>
            <person name="Kuees U."/>
            <person name="Hori C."/>
            <person name="Igarashi K."/>
            <person name="Samejima M."/>
            <person name="Held B.W."/>
            <person name="Barry K.W."/>
            <person name="LaButti K.M."/>
            <person name="Lapidus A."/>
            <person name="Lindquist E.A."/>
            <person name="Lucas S.M."/>
            <person name="Riley R."/>
            <person name="Salamov A.A."/>
            <person name="Hoffmeister D."/>
            <person name="Schwenk D."/>
            <person name="Hadar Y."/>
            <person name="Yarden O."/>
            <person name="de Vries R.P."/>
            <person name="Wiebenga A."/>
            <person name="Stenlid J."/>
            <person name="Eastwood D."/>
            <person name="Grigoriev I.V."/>
            <person name="Berka R.M."/>
            <person name="Blanchette R.A."/>
            <person name="Kersten P."/>
            <person name="Martinez A.T."/>
            <person name="Vicuna R."/>
            <person name="Cullen D."/>
        </authorList>
    </citation>
    <scope>NUCLEOTIDE SEQUENCE [LARGE SCALE GENOMIC DNA]</scope>
    <source>
        <strain evidence="12 13">B</strain>
    </source>
</reference>
<feature type="domain" description="O-acyltransferase WSD1 C-terminal" evidence="11">
    <location>
        <begin position="501"/>
        <end position="564"/>
    </location>
</feature>
<keyword evidence="3" id="KW-0808">Transferase</keyword>
<feature type="region of interest" description="Disordered" evidence="8">
    <location>
        <begin position="1"/>
        <end position="21"/>
    </location>
</feature>
<dbReference type="EMBL" id="KB445794">
    <property type="protein sequence ID" value="EMD38717.1"/>
    <property type="molecule type" value="Genomic_DNA"/>
</dbReference>
<sequence>MSIDDYLPMPGEYPCEEGEPGIPENVEERLQWSLLELERTGGLTGWAAKYLLSAGDWVERELAERKRMIGGIDNMWLLLTEATDFNPVCASTYTLRGKLSVESLKNAASRQTDKFPKYKQRLTSVGRRFHGARFEGDPEFDMSNHIHAVTLPEPAGKLELNDLMGKFIAQDWDLRRPLWEMVLVENHHDEDGAQCAVITRGHHSLADGQGFVLSQLWITSYKDELVQLMSSSASKLRSARQGSLRPSQLHHYLRPLDPLAAYSLTAPIVRALLAALFWITYVVSTVVALGWSIYHAIHQGTLFFATCWRIEMLTGLQRGPRVHEREFASSRTFDMQDVRLCQRAFSGAYPGAAKDGKKRAGHVTLNDVVCSIMVDVIATELRRYPPETGRWANIKRLFGRLLPSPIGFFIPISVRSPGDFSMRNLSTGSLVYLYPSNELTSSISVQAIYTHIHRCRGELSLLKHSLLPRLLFHIIQLTGQAPIFLRPLLPNSTRRLGASVRDRVRKPLIDMFMQAFPVILTNVPGPAKKPIDLEGVEVAKWTALPPQAGKGTVGMGIISYAGGLG</sequence>
<keyword evidence="9" id="KW-0812">Transmembrane</keyword>
<keyword evidence="9" id="KW-0472">Membrane</keyword>
<comment type="catalytic activity">
    <reaction evidence="6">
        <text>a long chain fatty alcohol + a fatty acyl-CoA = a long-chain alcohol wax ester + CoA</text>
        <dbReference type="Rhea" id="RHEA:38443"/>
        <dbReference type="ChEBI" id="CHEBI:17135"/>
        <dbReference type="ChEBI" id="CHEBI:57287"/>
        <dbReference type="ChEBI" id="CHEBI:77636"/>
        <dbReference type="ChEBI" id="CHEBI:235323"/>
        <dbReference type="EC" id="2.3.1.75"/>
    </reaction>
</comment>
<evidence type="ECO:0000256" key="3">
    <source>
        <dbReference type="ARBA" id="ARBA00022679"/>
    </source>
</evidence>
<dbReference type="UniPathway" id="UPA00282"/>
<gene>
    <name evidence="12" type="ORF">CERSUDRAFT_112447</name>
</gene>
<evidence type="ECO:0000256" key="2">
    <source>
        <dbReference type="ARBA" id="ARBA00005189"/>
    </source>
</evidence>
<evidence type="ECO:0000256" key="8">
    <source>
        <dbReference type="SAM" id="MobiDB-lite"/>
    </source>
</evidence>
<protein>
    <submittedName>
        <fullName evidence="12">Uncharacterized protein</fullName>
    </submittedName>
</protein>
<dbReference type="PANTHER" id="PTHR31650">
    <property type="entry name" value="O-ACYLTRANSFERASE (WSD1-LIKE) FAMILY PROTEIN"/>
    <property type="match status" value="1"/>
</dbReference>
<evidence type="ECO:0000313" key="12">
    <source>
        <dbReference type="EMBL" id="EMD38717.1"/>
    </source>
</evidence>
<dbReference type="GO" id="GO:0047196">
    <property type="term" value="F:long-chain-alcohol O-fatty-acyltransferase activity"/>
    <property type="evidence" value="ECO:0007669"/>
    <property type="project" value="UniProtKB-EC"/>
</dbReference>
<comment type="pathway">
    <text evidence="1">Glycerolipid metabolism; triacylglycerol biosynthesis.</text>
</comment>
<feature type="transmembrane region" description="Helical" evidence="9">
    <location>
        <begin position="271"/>
        <end position="294"/>
    </location>
</feature>
<evidence type="ECO:0000259" key="10">
    <source>
        <dbReference type="Pfam" id="PF03007"/>
    </source>
</evidence>
<keyword evidence="13" id="KW-1185">Reference proteome</keyword>
<keyword evidence="9" id="KW-1133">Transmembrane helix</keyword>
<comment type="similarity">
    <text evidence="5">In the N-terminal section; belongs to the long-chain O-acyltransferase family.</text>
</comment>
<comment type="catalytic activity">
    <reaction evidence="7">
        <text>an acyl-CoA + a 1,2-diacyl-sn-glycerol = a triacyl-sn-glycerol + CoA</text>
        <dbReference type="Rhea" id="RHEA:10868"/>
        <dbReference type="ChEBI" id="CHEBI:17815"/>
        <dbReference type="ChEBI" id="CHEBI:57287"/>
        <dbReference type="ChEBI" id="CHEBI:58342"/>
        <dbReference type="ChEBI" id="CHEBI:64615"/>
        <dbReference type="EC" id="2.3.1.20"/>
    </reaction>
</comment>
<evidence type="ECO:0000256" key="9">
    <source>
        <dbReference type="SAM" id="Phobius"/>
    </source>
</evidence>
<dbReference type="AlphaFoldDB" id="M2RJS2"/>
<accession>M2RJS2</accession>